<comment type="caution">
    <text evidence="1">The sequence shown here is derived from an EMBL/GenBank/DDBJ whole genome shotgun (WGS) entry which is preliminary data.</text>
</comment>
<dbReference type="AlphaFoldDB" id="A0A836BWV9"/>
<keyword evidence="2" id="KW-1185">Reference proteome</keyword>
<dbReference type="EMBL" id="JAEHOE010000048">
    <property type="protein sequence ID" value="KAG2491920.1"/>
    <property type="molecule type" value="Genomic_DNA"/>
</dbReference>
<dbReference type="Proteomes" id="UP000612055">
    <property type="component" value="Unassembled WGS sequence"/>
</dbReference>
<reference evidence="1" key="1">
    <citation type="journal article" date="2020" name="bioRxiv">
        <title>Comparative genomics of Chlamydomonas.</title>
        <authorList>
            <person name="Craig R.J."/>
            <person name="Hasan A.R."/>
            <person name="Ness R.W."/>
            <person name="Keightley P.D."/>
        </authorList>
    </citation>
    <scope>NUCLEOTIDE SEQUENCE</scope>
    <source>
        <strain evidence="1">CCAP 11/70</strain>
    </source>
</reference>
<proteinExistence type="predicted"/>
<sequence>MGTPTQRGAPLSTCLARYAGGSLKDVRPYGTAFPFLNCTAEFASCRSTNAILAHIEPPKNITGFNYSANQTLCFAIQAPIGAIDRTPFTPNETYCSLNFSSGGLLELRLWNKGVVSGATAGGTSVFIRGVNVSAWVEWGPNYLSIPLRLPGAIVTMPGNGSPSPICLVNKGAGTQAIHDYFKSPYTEAGFYDVTVDPKPPSQIDPLFPCSLRDNVTNCTFRIEATPVLYSLVSNYRGCCPACTTTFTYIDRPCNLTAGKNQTCATFGINAMCAKRVSTTSCYNAAFYMSFCGIQPKLQSVMDNFAARNTLPIDMELVRRWRCGHLLLQLTPARGGG</sequence>
<organism evidence="1 2">
    <name type="scientific">Edaphochlamys debaryana</name>
    <dbReference type="NCBI Taxonomy" id="47281"/>
    <lineage>
        <taxon>Eukaryota</taxon>
        <taxon>Viridiplantae</taxon>
        <taxon>Chlorophyta</taxon>
        <taxon>core chlorophytes</taxon>
        <taxon>Chlorophyceae</taxon>
        <taxon>CS clade</taxon>
        <taxon>Chlamydomonadales</taxon>
        <taxon>Chlamydomonadales incertae sedis</taxon>
        <taxon>Edaphochlamys</taxon>
    </lineage>
</organism>
<gene>
    <name evidence="1" type="ORF">HYH03_009655</name>
</gene>
<evidence type="ECO:0000313" key="2">
    <source>
        <dbReference type="Proteomes" id="UP000612055"/>
    </source>
</evidence>
<protein>
    <submittedName>
        <fullName evidence="1">Uncharacterized protein</fullName>
    </submittedName>
</protein>
<name>A0A836BWV9_9CHLO</name>
<evidence type="ECO:0000313" key="1">
    <source>
        <dbReference type="EMBL" id="KAG2491920.1"/>
    </source>
</evidence>
<accession>A0A836BWV9</accession>